<feature type="non-terminal residue" evidence="1">
    <location>
        <position position="88"/>
    </location>
</feature>
<dbReference type="AlphaFoldDB" id="A0A0D7ART3"/>
<dbReference type="EMBL" id="KN881611">
    <property type="protein sequence ID" value="KIY53528.1"/>
    <property type="molecule type" value="Genomic_DNA"/>
</dbReference>
<organism evidence="1 2">
    <name type="scientific">Fistulina hepatica ATCC 64428</name>
    <dbReference type="NCBI Taxonomy" id="1128425"/>
    <lineage>
        <taxon>Eukaryota</taxon>
        <taxon>Fungi</taxon>
        <taxon>Dikarya</taxon>
        <taxon>Basidiomycota</taxon>
        <taxon>Agaricomycotina</taxon>
        <taxon>Agaricomycetes</taxon>
        <taxon>Agaricomycetidae</taxon>
        <taxon>Agaricales</taxon>
        <taxon>Fistulinaceae</taxon>
        <taxon>Fistulina</taxon>
    </lineage>
</organism>
<accession>A0A0D7ART3</accession>
<feature type="non-terminal residue" evidence="1">
    <location>
        <position position="1"/>
    </location>
</feature>
<proteinExistence type="predicted"/>
<protein>
    <submittedName>
        <fullName evidence="1">Uncharacterized protein</fullName>
    </submittedName>
</protein>
<name>A0A0D7ART3_9AGAR</name>
<sequence>ECKERYLQYALNIYLTEQVKPGNTKKGAGLRASITQAEEACLQEEGVSIKLDKQTLLRRSQGGRSIRDLHADQTKLAPEEVNMIIEYA</sequence>
<reference evidence="1 2" key="1">
    <citation type="journal article" date="2015" name="Fungal Genet. Biol.">
        <title>Evolution of novel wood decay mechanisms in Agaricales revealed by the genome sequences of Fistulina hepatica and Cylindrobasidium torrendii.</title>
        <authorList>
            <person name="Floudas D."/>
            <person name="Held B.W."/>
            <person name="Riley R."/>
            <person name="Nagy L.G."/>
            <person name="Koehler G."/>
            <person name="Ransdell A.S."/>
            <person name="Younus H."/>
            <person name="Chow J."/>
            <person name="Chiniquy J."/>
            <person name="Lipzen A."/>
            <person name="Tritt A."/>
            <person name="Sun H."/>
            <person name="Haridas S."/>
            <person name="LaButti K."/>
            <person name="Ohm R.A."/>
            <person name="Kues U."/>
            <person name="Blanchette R.A."/>
            <person name="Grigoriev I.V."/>
            <person name="Minto R.E."/>
            <person name="Hibbett D.S."/>
        </authorList>
    </citation>
    <scope>NUCLEOTIDE SEQUENCE [LARGE SCALE GENOMIC DNA]</scope>
    <source>
        <strain evidence="1 2">ATCC 64428</strain>
    </source>
</reference>
<dbReference type="Proteomes" id="UP000054144">
    <property type="component" value="Unassembled WGS sequence"/>
</dbReference>
<keyword evidence="2" id="KW-1185">Reference proteome</keyword>
<evidence type="ECO:0000313" key="2">
    <source>
        <dbReference type="Proteomes" id="UP000054144"/>
    </source>
</evidence>
<evidence type="ECO:0000313" key="1">
    <source>
        <dbReference type="EMBL" id="KIY53528.1"/>
    </source>
</evidence>
<gene>
    <name evidence="1" type="ORF">FISHEDRAFT_8156</name>
</gene>
<dbReference type="OrthoDB" id="2668963at2759"/>